<reference evidence="2 3" key="1">
    <citation type="journal article" date="2014" name="BMC Genomics">
        <title>Comparative genome sequencing reveals chemotype-specific gene clusters in the toxigenic black mold Stachybotrys.</title>
        <authorList>
            <person name="Semeiks J."/>
            <person name="Borek D."/>
            <person name="Otwinowski Z."/>
            <person name="Grishin N.V."/>
        </authorList>
    </citation>
    <scope>NUCLEOTIDE SEQUENCE [LARGE SCALE GENOMIC DNA]</scope>
    <source>
        <strain evidence="3">CBS 109288 / IBT 7711</strain>
    </source>
</reference>
<dbReference type="GO" id="GO:0005815">
    <property type="term" value="C:microtubule organizing center"/>
    <property type="evidence" value="ECO:0007669"/>
    <property type="project" value="TreeGrafter"/>
</dbReference>
<evidence type="ECO:0000313" key="3">
    <source>
        <dbReference type="Proteomes" id="UP000028045"/>
    </source>
</evidence>
<dbReference type="AlphaFoldDB" id="A0A084APA5"/>
<dbReference type="PANTHER" id="PTHR16220:SF0">
    <property type="entry name" value="WD REPEAT-CONTAINING PROTEIN WRAP73"/>
    <property type="match status" value="1"/>
</dbReference>
<gene>
    <name evidence="2" type="ORF">S7711_02995</name>
</gene>
<feature type="region of interest" description="Disordered" evidence="1">
    <location>
        <begin position="327"/>
        <end position="347"/>
    </location>
</feature>
<protein>
    <submittedName>
        <fullName evidence="2">Uncharacterized protein</fullName>
    </submittedName>
</protein>
<dbReference type="EMBL" id="KL648629">
    <property type="protein sequence ID" value="KEY67134.1"/>
    <property type="molecule type" value="Genomic_DNA"/>
</dbReference>
<evidence type="ECO:0000313" key="2">
    <source>
        <dbReference type="EMBL" id="KEY67134.1"/>
    </source>
</evidence>
<dbReference type="PANTHER" id="PTHR16220">
    <property type="entry name" value="WD REPEAT PROTEIN 8-RELATED"/>
    <property type="match status" value="1"/>
</dbReference>
<dbReference type="SUPFAM" id="SSF69322">
    <property type="entry name" value="Tricorn protease domain 2"/>
    <property type="match status" value="1"/>
</dbReference>
<dbReference type="GO" id="GO:1990810">
    <property type="term" value="P:microtubule anchoring at mitotic spindle pole body"/>
    <property type="evidence" value="ECO:0007669"/>
    <property type="project" value="TreeGrafter"/>
</dbReference>
<accession>A0A084APA5</accession>
<dbReference type="HOGENOM" id="CLU_024072_2_0_1"/>
<feature type="compositionally biased region" description="Polar residues" evidence="1">
    <location>
        <begin position="338"/>
        <end position="347"/>
    </location>
</feature>
<dbReference type="InterPro" id="IPR011042">
    <property type="entry name" value="6-blade_b-propeller_TolB-like"/>
</dbReference>
<dbReference type="Gene3D" id="2.120.10.30">
    <property type="entry name" value="TolB, C-terminal domain"/>
    <property type="match status" value="1"/>
</dbReference>
<dbReference type="OrthoDB" id="308690at2759"/>
<dbReference type="InterPro" id="IPR052778">
    <property type="entry name" value="Centrosome-WD_assoc"/>
</dbReference>
<organism evidence="2 3">
    <name type="scientific">Stachybotrys chartarum (strain CBS 109288 / IBT 7711)</name>
    <name type="common">Toxic black mold</name>
    <name type="synonym">Stilbospora chartarum</name>
    <dbReference type="NCBI Taxonomy" id="1280523"/>
    <lineage>
        <taxon>Eukaryota</taxon>
        <taxon>Fungi</taxon>
        <taxon>Dikarya</taxon>
        <taxon>Ascomycota</taxon>
        <taxon>Pezizomycotina</taxon>
        <taxon>Sordariomycetes</taxon>
        <taxon>Hypocreomycetidae</taxon>
        <taxon>Hypocreales</taxon>
        <taxon>Stachybotryaceae</taxon>
        <taxon>Stachybotrys</taxon>
    </lineage>
</organism>
<proteinExistence type="predicted"/>
<keyword evidence="3" id="KW-1185">Reference proteome</keyword>
<name>A0A084APA5_STACB</name>
<dbReference type="GO" id="GO:1990811">
    <property type="term" value="C:MWP complex"/>
    <property type="evidence" value="ECO:0007669"/>
    <property type="project" value="TreeGrafter"/>
</dbReference>
<sequence>MSWKVPKSALAPTNKVPSFLASVNCTVSPDGRSIATLSSSVITIRSAEDLSITNTVSLPGDLAGPISAFLWSPSSSKLLISAADQIVVVSPSGSSFHAVVRNPLATSGRPSTVKFGATDTEIFVCATSGLKLVAFDLSTSKAVEISNPKFHHPATFSRGYAVRSEGGHLALLTRAAGKDSVSIHHPVTRQVQRSWHPELVDAQGMLWTPDGAWILLWESPAHGRRILLYTPDGQLFRSIEASSLSQNGDADLEPGIRLCQLSQDGVLCAVCDHSRTVVLLSTNTWRQVMRLVHPTTIVPLDTVQVWQEQLDPAAESPRMQRFQRATQMVSPSVAPSEAKSSTDTKPGSSMVAFDASAALLATRLDESPSTVWIWDVAAGELRAVLLFHSNVNFQWHPSIRELLLIRCLNESHHGVSFVWDPLMNGPTSIFLKEYLPDAKLDRKAQVAWVEGQVESPALLLSNTSHYVLLLVAENDHVPVGWPQRNGSGPGDLSRDQADGFDMSAAVDHDGSSLDDTFAFKKI</sequence>
<dbReference type="Proteomes" id="UP000028045">
    <property type="component" value="Unassembled WGS sequence"/>
</dbReference>
<evidence type="ECO:0000256" key="1">
    <source>
        <dbReference type="SAM" id="MobiDB-lite"/>
    </source>
</evidence>